<dbReference type="Proteomes" id="UP000663923">
    <property type="component" value="Chromosome"/>
</dbReference>
<sequence length="334" mass="37393">MPKRYRPVGLIICFALTIILSGCATNDIRVERAATMTDAARAATNATRILMADVQSENREALIDLVASDPNCRLPTPLIAQGATTDNETICREGNKQDNDFRLARLTRRDFDPSLAVIDGLVAYFDAVDAIITREPTNFEDKLLDAQSTLDAIAANLGTLSDEKDTTLLVLTDDQKAAVGDMLSLLNEIIDEVARVDDLREVEIQLDQTAFANDLDRLNRINDRWLLIMNVQIDNRLTLIESRLPRIAAEHFDQRHRYAAQQMTLIERQEALPDLKIALSKTVGMLSKTHGDYHKLLFGDERLLTLDEKRKAAAITRARMRSALSHLAAIVRVF</sequence>
<dbReference type="PROSITE" id="PS51257">
    <property type="entry name" value="PROKAR_LIPOPROTEIN"/>
    <property type="match status" value="1"/>
</dbReference>
<protein>
    <submittedName>
        <fullName evidence="1">Uncharacterized protein</fullName>
    </submittedName>
</protein>
<dbReference type="EMBL" id="CP071794">
    <property type="protein sequence ID" value="QTD55900.1"/>
    <property type="molecule type" value="Genomic_DNA"/>
</dbReference>
<keyword evidence="2" id="KW-1185">Reference proteome</keyword>
<evidence type="ECO:0000313" key="1">
    <source>
        <dbReference type="EMBL" id="QTD55900.1"/>
    </source>
</evidence>
<accession>A0ABX7T2W0</accession>
<organism evidence="1 2">
    <name type="scientific">Parasphingorhabdus cellanae</name>
    <dbReference type="NCBI Taxonomy" id="2806553"/>
    <lineage>
        <taxon>Bacteria</taxon>
        <taxon>Pseudomonadati</taxon>
        <taxon>Pseudomonadota</taxon>
        <taxon>Alphaproteobacteria</taxon>
        <taxon>Sphingomonadales</taxon>
        <taxon>Sphingomonadaceae</taxon>
        <taxon>Parasphingorhabdus</taxon>
    </lineage>
</organism>
<reference evidence="1 2" key="1">
    <citation type="submission" date="2021-03" db="EMBL/GenBank/DDBJ databases">
        <title>Complete genome of Parasphingorhabdus_sp.JHSY0214.</title>
        <authorList>
            <person name="Yoo J.H."/>
            <person name="Bae J.W."/>
        </authorList>
    </citation>
    <scope>NUCLEOTIDE SEQUENCE [LARGE SCALE GENOMIC DNA]</scope>
    <source>
        <strain evidence="1 2">JHSY0214</strain>
    </source>
</reference>
<proteinExistence type="predicted"/>
<evidence type="ECO:0000313" key="2">
    <source>
        <dbReference type="Proteomes" id="UP000663923"/>
    </source>
</evidence>
<dbReference type="RefSeq" id="WP_207987724.1">
    <property type="nucleotide sequence ID" value="NZ_CP071794.1"/>
</dbReference>
<gene>
    <name evidence="1" type="ORF">J4G78_17230</name>
</gene>
<name>A0ABX7T2W0_9SPHN</name>